<gene>
    <name evidence="1" type="ORF">PGTUg99_027870</name>
</gene>
<evidence type="ECO:0000313" key="2">
    <source>
        <dbReference type="Proteomes" id="UP000325313"/>
    </source>
</evidence>
<name>A0A5B0SBL2_PUCGR</name>
<protein>
    <submittedName>
        <fullName evidence="1">Uncharacterized protein</fullName>
    </submittedName>
</protein>
<organism evidence="1 2">
    <name type="scientific">Puccinia graminis f. sp. tritici</name>
    <dbReference type="NCBI Taxonomy" id="56615"/>
    <lineage>
        <taxon>Eukaryota</taxon>
        <taxon>Fungi</taxon>
        <taxon>Dikarya</taxon>
        <taxon>Basidiomycota</taxon>
        <taxon>Pucciniomycotina</taxon>
        <taxon>Pucciniomycetes</taxon>
        <taxon>Pucciniales</taxon>
        <taxon>Pucciniaceae</taxon>
        <taxon>Puccinia</taxon>
    </lineage>
</organism>
<comment type="caution">
    <text evidence="1">The sequence shown here is derived from an EMBL/GenBank/DDBJ whole genome shotgun (WGS) entry which is preliminary data.</text>
</comment>
<evidence type="ECO:0000313" key="1">
    <source>
        <dbReference type="EMBL" id="KAA1135466.1"/>
    </source>
</evidence>
<sequence length="51" mass="5734">MVRGRCTWSDSPEAMMTLDPELLKFGLCNYPSDPSVFGEQKYRPSHILAAS</sequence>
<accession>A0A5B0SBL2</accession>
<dbReference type="AlphaFoldDB" id="A0A5B0SBL2"/>
<proteinExistence type="predicted"/>
<reference evidence="1 2" key="1">
    <citation type="submission" date="2019-05" db="EMBL/GenBank/DDBJ databases">
        <title>Emergence of the Ug99 lineage of the wheat stem rust pathogen through somatic hybridization.</title>
        <authorList>
            <person name="Li F."/>
            <person name="Upadhyaya N.M."/>
            <person name="Sperschneider J."/>
            <person name="Matny O."/>
            <person name="Nguyen-Phuc H."/>
            <person name="Mago R."/>
            <person name="Raley C."/>
            <person name="Miller M.E."/>
            <person name="Silverstein K.A.T."/>
            <person name="Henningsen E."/>
            <person name="Hirsch C.D."/>
            <person name="Visser B."/>
            <person name="Pretorius Z.A."/>
            <person name="Steffenson B.J."/>
            <person name="Schwessinger B."/>
            <person name="Dodds P.N."/>
            <person name="Figueroa M."/>
        </authorList>
    </citation>
    <scope>NUCLEOTIDE SEQUENCE [LARGE SCALE GENOMIC DNA]</scope>
    <source>
        <strain evidence="1 2">Ug99</strain>
    </source>
</reference>
<dbReference type="Proteomes" id="UP000325313">
    <property type="component" value="Unassembled WGS sequence"/>
</dbReference>
<dbReference type="EMBL" id="VDEP01000039">
    <property type="protein sequence ID" value="KAA1135466.1"/>
    <property type="molecule type" value="Genomic_DNA"/>
</dbReference>